<dbReference type="AlphaFoldDB" id="A0A1M7PTS4"/>
<accession>A0A1M7PTS4</accession>
<sequence>MAVSSIDDINAKYQYDDRVSGGNGDGDLVSCGQHGTYNELSYIYTTYLKPLIAKGTISESAALNAIDQACSLPNPRKRDAFYKKVEQALGLKVFN</sequence>
<dbReference type="Proteomes" id="UP000183983">
    <property type="component" value="Unassembled WGS sequence"/>
</dbReference>
<dbReference type="OrthoDB" id="6898582at2"/>
<protein>
    <submittedName>
        <fullName evidence="1">Uncharacterized protein</fullName>
    </submittedName>
</protein>
<gene>
    <name evidence="1" type="ORF">SAMN05216593_11389</name>
</gene>
<organism evidence="1 2">
    <name type="scientific">Pseudomonas asturiensis</name>
    <dbReference type="NCBI Taxonomy" id="1190415"/>
    <lineage>
        <taxon>Bacteria</taxon>
        <taxon>Pseudomonadati</taxon>
        <taxon>Pseudomonadota</taxon>
        <taxon>Gammaproteobacteria</taxon>
        <taxon>Pseudomonadales</taxon>
        <taxon>Pseudomonadaceae</taxon>
        <taxon>Pseudomonas</taxon>
    </lineage>
</organism>
<dbReference type="EMBL" id="FRDA01000013">
    <property type="protein sequence ID" value="SHN20886.1"/>
    <property type="molecule type" value="Genomic_DNA"/>
</dbReference>
<dbReference type="RefSeq" id="WP_073169956.1">
    <property type="nucleotide sequence ID" value="NZ_FRDA01000013.1"/>
</dbReference>
<evidence type="ECO:0000313" key="2">
    <source>
        <dbReference type="Proteomes" id="UP000183983"/>
    </source>
</evidence>
<reference evidence="1 2" key="1">
    <citation type="submission" date="2016-11" db="EMBL/GenBank/DDBJ databases">
        <authorList>
            <person name="Jaros S."/>
            <person name="Januszkiewicz K."/>
            <person name="Wedrychowicz H."/>
        </authorList>
    </citation>
    <scope>NUCLEOTIDE SEQUENCE [LARGE SCALE GENOMIC DNA]</scope>
    <source>
        <strain evidence="1 2">LMG 26898</strain>
    </source>
</reference>
<dbReference type="STRING" id="1190415.SAMN05216593_11389"/>
<evidence type="ECO:0000313" key="1">
    <source>
        <dbReference type="EMBL" id="SHN20886.1"/>
    </source>
</evidence>
<proteinExistence type="predicted"/>
<name>A0A1M7PTS4_9PSED</name>